<protein>
    <recommendedName>
        <fullName evidence="4">Transposase</fullName>
    </recommendedName>
</protein>
<reference evidence="2 3" key="1">
    <citation type="journal article" date="2023" name="Plants (Basel)">
        <title>Bridging the Gap: Combining Genomics and Transcriptomics Approaches to Understand Stylosanthes scabra, an Orphan Legume from the Brazilian Caatinga.</title>
        <authorList>
            <person name="Ferreira-Neto J.R.C."/>
            <person name="da Silva M.D."/>
            <person name="Binneck E."/>
            <person name="de Melo N.F."/>
            <person name="da Silva R.H."/>
            <person name="de Melo A.L.T.M."/>
            <person name="Pandolfi V."/>
            <person name="Bustamante F.O."/>
            <person name="Brasileiro-Vidal A.C."/>
            <person name="Benko-Iseppon A.M."/>
        </authorList>
    </citation>
    <scope>NUCLEOTIDE SEQUENCE [LARGE SCALE GENOMIC DNA]</scope>
    <source>
        <tissue evidence="2">Leaves</tissue>
    </source>
</reference>
<feature type="compositionally biased region" description="Polar residues" evidence="1">
    <location>
        <begin position="299"/>
        <end position="308"/>
    </location>
</feature>
<dbReference type="PANTHER" id="PTHR33144:SF16">
    <property type="entry name" value="OS02G0129000 PROTEIN"/>
    <property type="match status" value="1"/>
</dbReference>
<comment type="caution">
    <text evidence="2">The sequence shown here is derived from an EMBL/GenBank/DDBJ whole genome shotgun (WGS) entry which is preliminary data.</text>
</comment>
<proteinExistence type="predicted"/>
<organism evidence="2 3">
    <name type="scientific">Stylosanthes scabra</name>
    <dbReference type="NCBI Taxonomy" id="79078"/>
    <lineage>
        <taxon>Eukaryota</taxon>
        <taxon>Viridiplantae</taxon>
        <taxon>Streptophyta</taxon>
        <taxon>Embryophyta</taxon>
        <taxon>Tracheophyta</taxon>
        <taxon>Spermatophyta</taxon>
        <taxon>Magnoliopsida</taxon>
        <taxon>eudicotyledons</taxon>
        <taxon>Gunneridae</taxon>
        <taxon>Pentapetalae</taxon>
        <taxon>rosids</taxon>
        <taxon>fabids</taxon>
        <taxon>Fabales</taxon>
        <taxon>Fabaceae</taxon>
        <taxon>Papilionoideae</taxon>
        <taxon>50 kb inversion clade</taxon>
        <taxon>dalbergioids sensu lato</taxon>
        <taxon>Dalbergieae</taxon>
        <taxon>Pterocarpus clade</taxon>
        <taxon>Stylosanthes</taxon>
    </lineage>
</organism>
<feature type="region of interest" description="Disordered" evidence="1">
    <location>
        <begin position="171"/>
        <end position="193"/>
    </location>
</feature>
<evidence type="ECO:0000313" key="3">
    <source>
        <dbReference type="Proteomes" id="UP001341840"/>
    </source>
</evidence>
<accession>A0ABU6XUL2</accession>
<name>A0ABU6XUL2_9FABA</name>
<dbReference type="Proteomes" id="UP001341840">
    <property type="component" value="Unassembled WGS sequence"/>
</dbReference>
<gene>
    <name evidence="2" type="ORF">PIB30_093884</name>
</gene>
<evidence type="ECO:0008006" key="4">
    <source>
        <dbReference type="Google" id="ProtNLM"/>
    </source>
</evidence>
<dbReference type="EMBL" id="JASCZI010213482">
    <property type="protein sequence ID" value="MED6201331.1"/>
    <property type="molecule type" value="Genomic_DNA"/>
</dbReference>
<feature type="non-terminal residue" evidence="2">
    <location>
        <position position="1"/>
    </location>
</feature>
<evidence type="ECO:0000256" key="1">
    <source>
        <dbReference type="SAM" id="MobiDB-lite"/>
    </source>
</evidence>
<dbReference type="PANTHER" id="PTHR33144">
    <property type="entry name" value="OS10G0409366 PROTEIN-RELATED"/>
    <property type="match status" value="1"/>
</dbReference>
<dbReference type="Pfam" id="PF03004">
    <property type="entry name" value="Transposase_24"/>
    <property type="match status" value="1"/>
</dbReference>
<evidence type="ECO:0000313" key="2">
    <source>
        <dbReference type="EMBL" id="MED6201331.1"/>
    </source>
</evidence>
<keyword evidence="3" id="KW-1185">Reference proteome</keyword>
<dbReference type="InterPro" id="IPR004252">
    <property type="entry name" value="Probable_transposase_24"/>
</dbReference>
<sequence>PKEKKTWGKTNCKKLHNSEFKDRQEVEFYQGQPIGPTRKVVSDLRNFVGTVDRNPTFVTLLYTSWHGVSDKSKEDMWEYINEKFILPIESKQWVMQALCRAWKKYKGQIKLLHFTKYKTKKQMIWNRPLHIPEVQFRKLIRYWRLPEIKHDSKENNEEPSRAEIFTVTRSSKKGKEIDPKSQSTIDELKSRTEAGENHEDAFVQVLGKDQPGRLHCYGASITKSSLKKHEEIRQVKVECKDMVSSLQQQIEGVCGLLTMMMQQINPGMSEKDIAALIQAARNTPSDPSDASSSRPRVNTPRSSESTHFPPNGDSNRHGGIYHPSKSVPIALKAWPFAIGTLLTPFGYALKA</sequence>
<feature type="compositionally biased region" description="Low complexity" evidence="1">
    <location>
        <begin position="284"/>
        <end position="296"/>
    </location>
</feature>
<feature type="region of interest" description="Disordered" evidence="1">
    <location>
        <begin position="280"/>
        <end position="320"/>
    </location>
</feature>